<reference evidence="2 3" key="1">
    <citation type="submission" date="2018-02" db="EMBL/GenBank/DDBJ databases">
        <authorList>
            <person name="Waits A.C."/>
            <person name="Pillay I."/>
            <person name="Garlena R.A."/>
            <person name="Russell D.A."/>
            <person name="Pope W.H."/>
            <person name="Jacobs-Sera D."/>
            <person name="Hatfull G.F."/>
        </authorList>
    </citation>
    <scope>NUCLEOTIDE SEQUENCE [LARGE SCALE GENOMIC DNA]</scope>
</reference>
<feature type="region of interest" description="Disordered" evidence="1">
    <location>
        <begin position="1"/>
        <end position="26"/>
    </location>
</feature>
<protein>
    <submittedName>
        <fullName evidence="2">Uncharacterized protein</fullName>
    </submittedName>
</protein>
<dbReference type="OrthoDB" id="14029at10239"/>
<evidence type="ECO:0000256" key="1">
    <source>
        <dbReference type="SAM" id="MobiDB-lite"/>
    </source>
</evidence>
<evidence type="ECO:0000313" key="2">
    <source>
        <dbReference type="EMBL" id="AVO22084.1"/>
    </source>
</evidence>
<keyword evidence="3" id="KW-1185">Reference proteome</keyword>
<dbReference type="GeneID" id="40101420"/>
<dbReference type="RefSeq" id="YP_009624569.1">
    <property type="nucleotide sequence ID" value="NC_042123.1"/>
</dbReference>
<dbReference type="EMBL" id="MH001454">
    <property type="protein sequence ID" value="AVO22084.1"/>
    <property type="molecule type" value="Genomic_DNA"/>
</dbReference>
<organism evidence="2 3">
    <name type="scientific">Gordonia phage Waits</name>
    <dbReference type="NCBI Taxonomy" id="2108120"/>
    <lineage>
        <taxon>Viruses</taxon>
        <taxon>Duplodnaviria</taxon>
        <taxon>Heunggongvirae</taxon>
        <taxon>Uroviricota</taxon>
        <taxon>Caudoviricetes</taxon>
        <taxon>Soupsvirus</taxon>
        <taxon>Soupsvirus wait</taxon>
    </lineage>
</organism>
<dbReference type="Proteomes" id="UP000240307">
    <property type="component" value="Segment"/>
</dbReference>
<name>A0A2P1JSH6_9CAUD</name>
<sequence length="178" mass="18713">MTMADPFAAPAATEEPPFEPDTVAQAPVDTFQEAPITVTQDRPTSAAPTLEAPIVTTLKGGAGFEAPWLVLRATTVAEADAMLDDALKSYMQKVQLYANGFASLAPAKATGNSNAGGGQRSGGGAPAASQEAPNGEERFCSHGKMTYRSGVSKAGKAYKMFACPERDRSQQCDPQWLR</sequence>
<feature type="region of interest" description="Disordered" evidence="1">
    <location>
        <begin position="109"/>
        <end position="141"/>
    </location>
</feature>
<feature type="compositionally biased region" description="Low complexity" evidence="1">
    <location>
        <begin position="1"/>
        <end position="15"/>
    </location>
</feature>
<accession>A0A2P1JSH6</accession>
<dbReference type="InterPro" id="IPR057999">
    <property type="entry name" value="Gp49"/>
</dbReference>
<dbReference type="Pfam" id="PF25690">
    <property type="entry name" value="Phage_gp49"/>
    <property type="match status" value="1"/>
</dbReference>
<proteinExistence type="predicted"/>
<feature type="compositionally biased region" description="Gly residues" evidence="1">
    <location>
        <begin position="114"/>
        <end position="125"/>
    </location>
</feature>
<evidence type="ECO:0000313" key="3">
    <source>
        <dbReference type="Proteomes" id="UP000240307"/>
    </source>
</evidence>
<gene>
    <name evidence="2" type="primary">54</name>
    <name evidence="2" type="ORF">PBI_WAITS_54</name>
</gene>
<dbReference type="KEGG" id="vg:40101420"/>